<dbReference type="GO" id="GO:0004674">
    <property type="term" value="F:protein serine/threonine kinase activity"/>
    <property type="evidence" value="ECO:0007669"/>
    <property type="project" value="TreeGrafter"/>
</dbReference>
<dbReference type="PROSITE" id="PS00108">
    <property type="entry name" value="PROTEIN_KINASE_ST"/>
    <property type="match status" value="1"/>
</dbReference>
<evidence type="ECO:0000256" key="4">
    <source>
        <dbReference type="ARBA" id="ARBA00022840"/>
    </source>
</evidence>
<dbReference type="InterPro" id="IPR000719">
    <property type="entry name" value="Prot_kinase_dom"/>
</dbReference>
<proteinExistence type="predicted"/>
<feature type="region of interest" description="Disordered" evidence="5">
    <location>
        <begin position="1"/>
        <end position="20"/>
    </location>
</feature>
<dbReference type="SMART" id="SM00220">
    <property type="entry name" value="S_TKc"/>
    <property type="match status" value="1"/>
</dbReference>
<dbReference type="InterPro" id="IPR011009">
    <property type="entry name" value="Kinase-like_dom_sf"/>
</dbReference>
<dbReference type="Pfam" id="PF00069">
    <property type="entry name" value="Pkinase"/>
    <property type="match status" value="1"/>
</dbReference>
<dbReference type="InterPro" id="IPR051681">
    <property type="entry name" value="Ser/Thr_Kinases-Pseudokinases"/>
</dbReference>
<name>A0A8H2X544_9AGAM</name>
<organism evidence="7 8">
    <name type="scientific">Rhizoctonia solani</name>
    <dbReference type="NCBI Taxonomy" id="456999"/>
    <lineage>
        <taxon>Eukaryota</taxon>
        <taxon>Fungi</taxon>
        <taxon>Dikarya</taxon>
        <taxon>Basidiomycota</taxon>
        <taxon>Agaricomycotina</taxon>
        <taxon>Agaricomycetes</taxon>
        <taxon>Cantharellales</taxon>
        <taxon>Ceratobasidiaceae</taxon>
        <taxon>Rhizoctonia</taxon>
    </lineage>
</organism>
<dbReference type="SUPFAM" id="SSF56112">
    <property type="entry name" value="Protein kinase-like (PK-like)"/>
    <property type="match status" value="1"/>
</dbReference>
<reference evidence="7" key="1">
    <citation type="submission" date="2021-01" db="EMBL/GenBank/DDBJ databases">
        <authorList>
            <person name="Kaushik A."/>
        </authorList>
    </citation>
    <scope>NUCLEOTIDE SEQUENCE</scope>
    <source>
        <strain evidence="7">AG3-T5</strain>
    </source>
</reference>
<keyword evidence="4" id="KW-0067">ATP-binding</keyword>
<comment type="caution">
    <text evidence="7">The sequence shown here is derived from an EMBL/GenBank/DDBJ whole genome shotgun (WGS) entry which is preliminary data.</text>
</comment>
<dbReference type="Proteomes" id="UP000663841">
    <property type="component" value="Unassembled WGS sequence"/>
</dbReference>
<accession>A0A8H2X544</accession>
<protein>
    <recommendedName>
        <fullName evidence="6">Protein kinase domain-containing protein</fullName>
    </recommendedName>
</protein>
<gene>
    <name evidence="7" type="ORF">RDB_LOCUS38076</name>
</gene>
<keyword evidence="1" id="KW-0808">Transferase</keyword>
<sequence>MTVSRSDLGISHPATLTQSRPEQISRKMLPGKIAELLARHRVKDLTNQVDFHHDFRSYESARGGSGSLYRGQLRDGRLVALKSLHMPSWEELESTGKCCKYAAEELYIQSKCTHPGVLEALGFALHNGEILLVFPWMPRGALTTHLKNCSARDKLQFCIDLASAVEYLHSQGIVHGDIKGENIILSETGIQLADFGSATLASYLTLDFTRTSSRFSCTMRFVAPEVNRGTSETHTAESDVYSLGMTLLEILTGELPYAGMSDMQAFTKALDKITPSRPDRILHECVDDSLWCLLLSCWYYDSNLRPTAKEVKQILAKIERDLIF</sequence>
<dbReference type="AlphaFoldDB" id="A0A8H2X544"/>
<dbReference type="GO" id="GO:0005524">
    <property type="term" value="F:ATP binding"/>
    <property type="evidence" value="ECO:0007669"/>
    <property type="project" value="UniProtKB-KW"/>
</dbReference>
<dbReference type="PANTHER" id="PTHR44329:SF288">
    <property type="entry name" value="MITOGEN-ACTIVATED PROTEIN KINASE KINASE KINASE 20"/>
    <property type="match status" value="1"/>
</dbReference>
<evidence type="ECO:0000256" key="2">
    <source>
        <dbReference type="ARBA" id="ARBA00022741"/>
    </source>
</evidence>
<evidence type="ECO:0000313" key="8">
    <source>
        <dbReference type="Proteomes" id="UP000663841"/>
    </source>
</evidence>
<dbReference type="InterPro" id="IPR008271">
    <property type="entry name" value="Ser/Thr_kinase_AS"/>
</dbReference>
<feature type="domain" description="Protein kinase" evidence="6">
    <location>
        <begin position="54"/>
        <end position="324"/>
    </location>
</feature>
<evidence type="ECO:0000313" key="7">
    <source>
        <dbReference type="EMBL" id="CAE6418178.1"/>
    </source>
</evidence>
<dbReference type="EMBL" id="CAJMWW010000071">
    <property type="protein sequence ID" value="CAE6418178.1"/>
    <property type="molecule type" value="Genomic_DNA"/>
</dbReference>
<keyword evidence="3" id="KW-0418">Kinase</keyword>
<evidence type="ECO:0000259" key="6">
    <source>
        <dbReference type="PROSITE" id="PS50011"/>
    </source>
</evidence>
<dbReference type="PROSITE" id="PS50011">
    <property type="entry name" value="PROTEIN_KINASE_DOM"/>
    <property type="match status" value="1"/>
</dbReference>
<evidence type="ECO:0000256" key="3">
    <source>
        <dbReference type="ARBA" id="ARBA00022777"/>
    </source>
</evidence>
<evidence type="ECO:0000256" key="5">
    <source>
        <dbReference type="SAM" id="MobiDB-lite"/>
    </source>
</evidence>
<evidence type="ECO:0000256" key="1">
    <source>
        <dbReference type="ARBA" id="ARBA00022679"/>
    </source>
</evidence>
<dbReference type="PANTHER" id="PTHR44329">
    <property type="entry name" value="SERINE/THREONINE-PROTEIN KINASE TNNI3K-RELATED"/>
    <property type="match status" value="1"/>
</dbReference>
<dbReference type="Gene3D" id="1.10.510.10">
    <property type="entry name" value="Transferase(Phosphotransferase) domain 1"/>
    <property type="match status" value="1"/>
</dbReference>
<keyword evidence="2" id="KW-0547">Nucleotide-binding</keyword>